<dbReference type="SUPFAM" id="SSF75304">
    <property type="entry name" value="Amidase signature (AS) enzymes"/>
    <property type="match status" value="1"/>
</dbReference>
<sequence>MIKNKGNFESAFKELSNNTNNSVSFLFDKKINQNSGILSDTVFTIKDVFATKNAKTQASSLLLEDFYPSYDATVVKKLIENGAIPVAKVHNDELALGGEGIYSYWGNITNPLDSKRKVGGSSSGSAATLTENISFALASDTGDSVRLPASFIGKVGFKPSYGAVSRFGMFAYASSLDTVAWFSHNVNDIIEVSKVLYGKDENDLTSKDLKIKNDLTSKKPLKLAYLDIDKKLLSEDVYKSYYLLVEKLKEKTKLKSIKPDVHLFKAIKPVYDIISYSEASSNLSNLNGIAFAKRKGGSDWSEIMTQVRSKGFGKMVQRRLILGSYFLEKDNQEELFLKAQKIRRLIKNYFDKIYSEYDALIYPASPSIAPLFGSKEKYDYMDYILTSSNLTGSPSLTLKLGEDKKNNLPFNIAIDSKIDNDENLLSYALWLEKEIKEVENE</sequence>
<dbReference type="EMBL" id="CP103423">
    <property type="protein sequence ID" value="UWD34140.1"/>
    <property type="molecule type" value="Genomic_DNA"/>
</dbReference>
<reference evidence="2" key="1">
    <citation type="submission" date="2022-08" db="EMBL/GenBank/DDBJ databases">
        <title>Complete genome sequence of Mycoplasma molare type strain H 542.</title>
        <authorList>
            <person name="Spergser J."/>
        </authorList>
    </citation>
    <scope>NUCLEOTIDE SEQUENCE</scope>
    <source>
        <strain evidence="2">H 542</strain>
    </source>
</reference>
<dbReference type="NCBIfam" id="NF005517">
    <property type="entry name" value="PRK07139.1"/>
    <property type="match status" value="1"/>
</dbReference>
<dbReference type="Proteomes" id="UP001058364">
    <property type="component" value="Chromosome"/>
</dbReference>
<dbReference type="PANTHER" id="PTHR11895">
    <property type="entry name" value="TRANSAMIDASE"/>
    <property type="match status" value="1"/>
</dbReference>
<dbReference type="Gene3D" id="3.90.1300.10">
    <property type="entry name" value="Amidase signature (AS) domain"/>
    <property type="match status" value="1"/>
</dbReference>
<protein>
    <submittedName>
        <fullName evidence="2">Amidase family protein</fullName>
    </submittedName>
</protein>
<proteinExistence type="predicted"/>
<gene>
    <name evidence="2" type="ORF">NX772_03575</name>
</gene>
<evidence type="ECO:0000313" key="3">
    <source>
        <dbReference type="Proteomes" id="UP001058364"/>
    </source>
</evidence>
<dbReference type="Pfam" id="PF01425">
    <property type="entry name" value="Amidase"/>
    <property type="match status" value="1"/>
</dbReference>
<feature type="domain" description="Amidase" evidence="1">
    <location>
        <begin position="28"/>
        <end position="425"/>
    </location>
</feature>
<organism evidence="2 3">
    <name type="scientific">Mesomycoplasma molare</name>
    <dbReference type="NCBI Taxonomy" id="171288"/>
    <lineage>
        <taxon>Bacteria</taxon>
        <taxon>Bacillati</taxon>
        <taxon>Mycoplasmatota</taxon>
        <taxon>Mycoplasmoidales</taxon>
        <taxon>Metamycoplasmataceae</taxon>
        <taxon>Mesomycoplasma</taxon>
    </lineage>
</organism>
<name>A0ABY5TU81_9BACT</name>
<evidence type="ECO:0000259" key="1">
    <source>
        <dbReference type="Pfam" id="PF01425"/>
    </source>
</evidence>
<keyword evidence="3" id="KW-1185">Reference proteome</keyword>
<dbReference type="InterPro" id="IPR036928">
    <property type="entry name" value="AS_sf"/>
</dbReference>
<evidence type="ECO:0000313" key="2">
    <source>
        <dbReference type="EMBL" id="UWD34140.1"/>
    </source>
</evidence>
<accession>A0ABY5TU81</accession>
<dbReference type="InterPro" id="IPR023631">
    <property type="entry name" value="Amidase_dom"/>
</dbReference>
<dbReference type="RefSeq" id="WP_027123411.1">
    <property type="nucleotide sequence ID" value="NZ_CP103423.1"/>
</dbReference>
<dbReference type="PANTHER" id="PTHR11895:SF151">
    <property type="entry name" value="GLUTAMYL-TRNA(GLN) AMIDOTRANSFERASE SUBUNIT A"/>
    <property type="match status" value="1"/>
</dbReference>
<dbReference type="InterPro" id="IPR000120">
    <property type="entry name" value="Amidase"/>
</dbReference>